<dbReference type="SUPFAM" id="SSF56112">
    <property type="entry name" value="Protein kinase-like (PK-like)"/>
    <property type="match status" value="1"/>
</dbReference>
<evidence type="ECO:0000313" key="11">
    <source>
        <dbReference type="Proteomes" id="UP001318860"/>
    </source>
</evidence>
<dbReference type="Gene3D" id="3.30.200.20">
    <property type="entry name" value="Phosphorylase Kinase, domain 1"/>
    <property type="match status" value="1"/>
</dbReference>
<evidence type="ECO:0000259" key="9">
    <source>
        <dbReference type="PROSITE" id="PS50011"/>
    </source>
</evidence>
<keyword evidence="5 7" id="KW-1133">Transmembrane helix</keyword>
<feature type="transmembrane region" description="Helical" evidence="7">
    <location>
        <begin position="246"/>
        <end position="269"/>
    </location>
</feature>
<dbReference type="Pfam" id="PF00560">
    <property type="entry name" value="LRR_1"/>
    <property type="match status" value="1"/>
</dbReference>
<keyword evidence="6 7" id="KW-0472">Membrane</keyword>
<protein>
    <recommendedName>
        <fullName evidence="9">Protein kinase domain-containing protein</fullName>
    </recommendedName>
</protein>
<dbReference type="PANTHER" id="PTHR48007">
    <property type="entry name" value="LEUCINE-RICH REPEAT RECEPTOR-LIKE PROTEIN KINASE PXC1"/>
    <property type="match status" value="1"/>
</dbReference>
<evidence type="ECO:0000256" key="6">
    <source>
        <dbReference type="ARBA" id="ARBA00023136"/>
    </source>
</evidence>
<evidence type="ECO:0000256" key="8">
    <source>
        <dbReference type="SAM" id="SignalP"/>
    </source>
</evidence>
<dbReference type="SUPFAM" id="SSF52058">
    <property type="entry name" value="L domain-like"/>
    <property type="match status" value="1"/>
</dbReference>
<evidence type="ECO:0000256" key="1">
    <source>
        <dbReference type="ARBA" id="ARBA00004370"/>
    </source>
</evidence>
<dbReference type="PROSITE" id="PS50011">
    <property type="entry name" value="PROTEIN_KINASE_DOM"/>
    <property type="match status" value="1"/>
</dbReference>
<comment type="subcellular location">
    <subcellularLocation>
        <location evidence="1">Membrane</location>
    </subcellularLocation>
</comment>
<dbReference type="Proteomes" id="UP001318860">
    <property type="component" value="Unassembled WGS sequence"/>
</dbReference>
<evidence type="ECO:0000313" key="10">
    <source>
        <dbReference type="EMBL" id="KAK6128204.1"/>
    </source>
</evidence>
<dbReference type="InterPro" id="IPR046959">
    <property type="entry name" value="PRK1-6/SRF4-like"/>
</dbReference>
<dbReference type="InterPro" id="IPR011009">
    <property type="entry name" value="Kinase-like_dom_sf"/>
</dbReference>
<evidence type="ECO:0000256" key="5">
    <source>
        <dbReference type="ARBA" id="ARBA00022989"/>
    </source>
</evidence>
<organism evidence="10 11">
    <name type="scientific">Rehmannia glutinosa</name>
    <name type="common">Chinese foxglove</name>
    <dbReference type="NCBI Taxonomy" id="99300"/>
    <lineage>
        <taxon>Eukaryota</taxon>
        <taxon>Viridiplantae</taxon>
        <taxon>Streptophyta</taxon>
        <taxon>Embryophyta</taxon>
        <taxon>Tracheophyta</taxon>
        <taxon>Spermatophyta</taxon>
        <taxon>Magnoliopsida</taxon>
        <taxon>eudicotyledons</taxon>
        <taxon>Gunneridae</taxon>
        <taxon>Pentapetalae</taxon>
        <taxon>asterids</taxon>
        <taxon>lamiids</taxon>
        <taxon>Lamiales</taxon>
        <taxon>Orobanchaceae</taxon>
        <taxon>Rehmannieae</taxon>
        <taxon>Rehmannia</taxon>
    </lineage>
</organism>
<keyword evidence="11" id="KW-1185">Reference proteome</keyword>
<dbReference type="InterPro" id="IPR000719">
    <property type="entry name" value="Prot_kinase_dom"/>
</dbReference>
<dbReference type="InterPro" id="IPR001611">
    <property type="entry name" value="Leu-rich_rpt"/>
</dbReference>
<name>A0ABR0V0U9_REHGL</name>
<gene>
    <name evidence="10" type="ORF">DH2020_038052</name>
</gene>
<feature type="domain" description="Protein kinase" evidence="9">
    <location>
        <begin position="335"/>
        <end position="618"/>
    </location>
</feature>
<dbReference type="Gene3D" id="1.10.510.10">
    <property type="entry name" value="Transferase(Phosphotransferase) domain 1"/>
    <property type="match status" value="1"/>
</dbReference>
<keyword evidence="4" id="KW-0677">Repeat</keyword>
<accession>A0ABR0V0U9</accession>
<dbReference type="Pfam" id="PF08263">
    <property type="entry name" value="LRRNT_2"/>
    <property type="match status" value="1"/>
</dbReference>
<feature type="signal peptide" evidence="8">
    <location>
        <begin position="1"/>
        <end position="22"/>
    </location>
</feature>
<dbReference type="Pfam" id="PF00069">
    <property type="entry name" value="Pkinase"/>
    <property type="match status" value="1"/>
</dbReference>
<dbReference type="Gene3D" id="3.80.10.10">
    <property type="entry name" value="Ribonuclease Inhibitor"/>
    <property type="match status" value="3"/>
</dbReference>
<evidence type="ECO:0000256" key="3">
    <source>
        <dbReference type="ARBA" id="ARBA00022692"/>
    </source>
</evidence>
<keyword evidence="3 7" id="KW-0812">Transmembrane</keyword>
<dbReference type="InterPro" id="IPR032675">
    <property type="entry name" value="LRR_dom_sf"/>
</dbReference>
<keyword evidence="2" id="KW-0433">Leucine-rich repeat</keyword>
<feature type="chain" id="PRO_5046380553" description="Protein kinase domain-containing protein" evidence="8">
    <location>
        <begin position="23"/>
        <end position="618"/>
    </location>
</feature>
<keyword evidence="8" id="KW-0732">Signal</keyword>
<dbReference type="Pfam" id="PF13855">
    <property type="entry name" value="LRR_8"/>
    <property type="match status" value="1"/>
</dbReference>
<evidence type="ECO:0000256" key="2">
    <source>
        <dbReference type="ARBA" id="ARBA00022614"/>
    </source>
</evidence>
<dbReference type="EMBL" id="JABTTQ020001804">
    <property type="protein sequence ID" value="KAK6128204.1"/>
    <property type="molecule type" value="Genomic_DNA"/>
</dbReference>
<proteinExistence type="predicted"/>
<dbReference type="InterPro" id="IPR013210">
    <property type="entry name" value="LRR_N_plant-typ"/>
</dbReference>
<sequence>MHPIHLSLILKILFLILSTANSETTDVTNALVQFMEKLSPGTNQRIENFGWNLSSDPCNDNWKGVTCYTNSANIRKIVLDELNLTGTLDAASLCQTKALMVLSLNSNNVAGNLPDDISNCSRLTHIYLHGNNFSGSLPKSLSGLSNLKRIDISDNGFSGDIPNISRISGLLSFIAQNNRLSGNIPKFDFSNLEEFNVSNNNLTGPIPDVGARFNGTSFLGNPGLCGKPLPNSCPLTKKKGSFNKDYFIYSGYALIGLIVVFLVAFKLYIKKGKPKETKAAAKTYSTNDKVYSTSSESKNKSEFSITSVESGKGLSSLMVLSNPVVDGLRFEDLLRSPAELMGRGRKGSLYKVTVNDEGVNLAVKRIRGWDISRDGFKKRMERIDLVKHPNVMPIVAFYCSRQEKLLVYEFQDNGSLFKLLHESQNGQSFNWESRLNVAAKISEALAFMHEGLQADKIPHGNLKSSNILFSNKMEPLISEYGLALAEAENQDQSFLAQIENNSPGGITITPNNAFKADIYCFGIILLELLTGKLVHNNGFDLARWVNSAIREEWTVEVFDKMLVSDGASEERMLLLLQLALKCINNTSSSHEGVVSFREIARMINSIKESEEKSISSDP</sequence>
<dbReference type="PANTHER" id="PTHR48007:SF79">
    <property type="entry name" value="(WILD MALAYSIAN BANANA) HYPOTHETICAL PROTEIN"/>
    <property type="match status" value="1"/>
</dbReference>
<evidence type="ECO:0000256" key="7">
    <source>
        <dbReference type="SAM" id="Phobius"/>
    </source>
</evidence>
<comment type="caution">
    <text evidence="10">The sequence shown here is derived from an EMBL/GenBank/DDBJ whole genome shotgun (WGS) entry which is preliminary data.</text>
</comment>
<reference evidence="10 11" key="1">
    <citation type="journal article" date="2021" name="Comput. Struct. Biotechnol. J.">
        <title>De novo genome assembly of the potent medicinal plant Rehmannia glutinosa using nanopore technology.</title>
        <authorList>
            <person name="Ma L."/>
            <person name="Dong C."/>
            <person name="Song C."/>
            <person name="Wang X."/>
            <person name="Zheng X."/>
            <person name="Niu Y."/>
            <person name="Chen S."/>
            <person name="Feng W."/>
        </authorList>
    </citation>
    <scope>NUCLEOTIDE SEQUENCE [LARGE SCALE GENOMIC DNA]</scope>
    <source>
        <strain evidence="10">DH-2019</strain>
    </source>
</reference>
<evidence type="ECO:0000256" key="4">
    <source>
        <dbReference type="ARBA" id="ARBA00022737"/>
    </source>
</evidence>